<dbReference type="Proteomes" id="UP001378956">
    <property type="component" value="Unassembled WGS sequence"/>
</dbReference>
<keyword evidence="3" id="KW-1185">Reference proteome</keyword>
<feature type="signal peptide" evidence="1">
    <location>
        <begin position="1"/>
        <end position="25"/>
    </location>
</feature>
<dbReference type="PANTHER" id="PTHR43239:SF1">
    <property type="entry name" value="UPF0734 PROTEIN DDB_G0273871_DDB_G0273177"/>
    <property type="match status" value="1"/>
</dbReference>
<protein>
    <submittedName>
        <fullName evidence="2">L-rhamnose mutarotase</fullName>
        <ecNumber evidence="2">5.1.3.32</ecNumber>
    </submittedName>
</protein>
<sequence length="142" mass="16331">MKKKILQLASIIFTCSFIMCSPANSDKESALVEKVFVVNTVDNDKKLNEYLAYHKQIWPEVEAGFKKAGYKSITLYHFNDLIVMTIMVPENADLNEMGKLAESYSPRCAEWNKLMNTYQKGVNGTSEGQKWVEVIPFYKFKQ</sequence>
<organism evidence="2 3">
    <name type="scientific">Pedobacter panaciterrae</name>
    <dbReference type="NCBI Taxonomy" id="363849"/>
    <lineage>
        <taxon>Bacteria</taxon>
        <taxon>Pseudomonadati</taxon>
        <taxon>Bacteroidota</taxon>
        <taxon>Sphingobacteriia</taxon>
        <taxon>Sphingobacteriales</taxon>
        <taxon>Sphingobacteriaceae</taxon>
        <taxon>Pedobacter</taxon>
    </lineage>
</organism>
<dbReference type="InterPro" id="IPR008000">
    <property type="entry name" value="Rham/fucose_mutarotase"/>
</dbReference>
<evidence type="ECO:0000256" key="1">
    <source>
        <dbReference type="SAM" id="SignalP"/>
    </source>
</evidence>
<accession>A0ABU8NPT2</accession>
<dbReference type="EC" id="5.1.3.32" evidence="2"/>
<dbReference type="InterPro" id="IPR052996">
    <property type="entry name" value="Carb_Metab_Mutarotase"/>
</dbReference>
<dbReference type="InterPro" id="IPR011008">
    <property type="entry name" value="Dimeric_a/b-barrel"/>
</dbReference>
<name>A0ABU8NPT2_9SPHI</name>
<keyword evidence="1" id="KW-0732">Signal</keyword>
<evidence type="ECO:0000313" key="3">
    <source>
        <dbReference type="Proteomes" id="UP001378956"/>
    </source>
</evidence>
<dbReference type="SUPFAM" id="SSF54909">
    <property type="entry name" value="Dimeric alpha+beta barrel"/>
    <property type="match status" value="1"/>
</dbReference>
<dbReference type="Gene3D" id="3.30.70.100">
    <property type="match status" value="1"/>
</dbReference>
<dbReference type="GO" id="GO:0062192">
    <property type="term" value="F:L-rhamnose mutarotase activity"/>
    <property type="evidence" value="ECO:0007669"/>
    <property type="project" value="UniProtKB-EC"/>
</dbReference>
<feature type="chain" id="PRO_5046945850" evidence="1">
    <location>
        <begin position="26"/>
        <end position="142"/>
    </location>
</feature>
<gene>
    <name evidence="2" type="ORF">WAE58_13645</name>
</gene>
<dbReference type="Pfam" id="PF05336">
    <property type="entry name" value="rhaM"/>
    <property type="match status" value="1"/>
</dbReference>
<dbReference type="PANTHER" id="PTHR43239">
    <property type="entry name" value="UPF0734 PROTEIN DDB_G0273871/DDB_G0273177"/>
    <property type="match status" value="1"/>
</dbReference>
<dbReference type="EMBL" id="JBBEUB010000004">
    <property type="protein sequence ID" value="MEJ2903482.1"/>
    <property type="molecule type" value="Genomic_DNA"/>
</dbReference>
<keyword evidence="2" id="KW-0413">Isomerase</keyword>
<proteinExistence type="predicted"/>
<evidence type="ECO:0000313" key="2">
    <source>
        <dbReference type="EMBL" id="MEJ2903482.1"/>
    </source>
</evidence>
<dbReference type="RefSeq" id="WP_337716734.1">
    <property type="nucleotide sequence ID" value="NZ_JBBEUB010000004.1"/>
</dbReference>
<reference evidence="2 3" key="1">
    <citation type="submission" date="2024-03" db="EMBL/GenBank/DDBJ databases">
        <title>Sequence of Lycoming College Course Isolates.</title>
        <authorList>
            <person name="Plotts O."/>
            <person name="Newman J."/>
        </authorList>
    </citation>
    <scope>NUCLEOTIDE SEQUENCE [LARGE SCALE GENOMIC DNA]</scope>
    <source>
        <strain evidence="2 3">CJB-3</strain>
    </source>
</reference>
<comment type="caution">
    <text evidence="2">The sequence shown here is derived from an EMBL/GenBank/DDBJ whole genome shotgun (WGS) entry which is preliminary data.</text>
</comment>